<dbReference type="AlphaFoldDB" id="A0A1G8X7C1"/>
<protein>
    <submittedName>
        <fullName evidence="1">Uncharacterized protein</fullName>
    </submittedName>
</protein>
<sequence>MRFPTTLAMKSIQLDGYPAWHHPGALRDHKVYIAGDGAG</sequence>
<keyword evidence="2" id="KW-1185">Reference proteome</keyword>
<dbReference type="Proteomes" id="UP000326500">
    <property type="component" value="Unassembled WGS sequence"/>
</dbReference>
<reference evidence="1 2" key="1">
    <citation type="submission" date="2016-10" db="EMBL/GenBank/DDBJ databases">
        <authorList>
            <person name="Varghese N."/>
            <person name="Submissions S."/>
        </authorList>
    </citation>
    <scope>NUCLEOTIDE SEQUENCE [LARGE SCALE GENOMIC DNA]</scope>
    <source>
        <strain evidence="1 2">DSM 2373</strain>
    </source>
</reference>
<accession>A0A1G8X7C1</accession>
<evidence type="ECO:0000313" key="1">
    <source>
        <dbReference type="EMBL" id="SDJ86558.1"/>
    </source>
</evidence>
<gene>
    <name evidence="1" type="ORF">SAMN04488571_101292</name>
</gene>
<evidence type="ECO:0000313" key="2">
    <source>
        <dbReference type="Proteomes" id="UP000326500"/>
    </source>
</evidence>
<dbReference type="STRING" id="2200.GCA_001571405_01037"/>
<organism evidence="1 2">
    <name type="scientific">Methanoculleus thermophilus</name>
    <dbReference type="NCBI Taxonomy" id="2200"/>
    <lineage>
        <taxon>Archaea</taxon>
        <taxon>Methanobacteriati</taxon>
        <taxon>Methanobacteriota</taxon>
        <taxon>Stenosarchaea group</taxon>
        <taxon>Methanomicrobia</taxon>
        <taxon>Methanomicrobiales</taxon>
        <taxon>Methanomicrobiaceae</taxon>
        <taxon>Methanoculleus</taxon>
    </lineage>
</organism>
<name>A0A1G8X7C1_9EURY</name>
<dbReference type="EMBL" id="FNFT01000001">
    <property type="protein sequence ID" value="SDJ86558.1"/>
    <property type="molecule type" value="Genomic_DNA"/>
</dbReference>
<proteinExistence type="predicted"/>